<sequence length="238" mass="26573">MKNLDQLKAVTFDVFGTVVDWRSSIAREMNLIGDKKELSIDGAEFASAWRSLYQPSMSKVRSGEMPFERLDVLHRRNLDAVLEQYDIDQLSELEKVHLNQAWHRLEPWPDVVEGLVRLKERYIIGTLSNGNVSLIVNMAKYSGLPWDVVLGAEVAGHYKPCPEAYLGSAKKLDLPPHQCMLVAAHNADLLAASECGFKTAFVARPTEYGPDQTTDLSADHEFDVIATDFVDLAGQLQA</sequence>
<dbReference type="PANTHER" id="PTHR43316">
    <property type="entry name" value="HYDROLASE, HALOACID DELAHOGENASE-RELATED"/>
    <property type="match status" value="1"/>
</dbReference>
<dbReference type="SFLD" id="SFLDS00003">
    <property type="entry name" value="Haloacid_Dehalogenase"/>
    <property type="match status" value="1"/>
</dbReference>
<dbReference type="InterPro" id="IPR051540">
    <property type="entry name" value="S-2-haloacid_dehalogenase"/>
</dbReference>
<dbReference type="InterPro" id="IPR006328">
    <property type="entry name" value="2-HAD"/>
</dbReference>
<evidence type="ECO:0008006" key="3">
    <source>
        <dbReference type="Google" id="ProtNLM"/>
    </source>
</evidence>
<dbReference type="Gene3D" id="1.10.150.750">
    <property type="match status" value="1"/>
</dbReference>
<gene>
    <name evidence="2" type="ORF">METZ01_LOCUS127401</name>
</gene>
<dbReference type="AlphaFoldDB" id="A0A381YDP7"/>
<dbReference type="Pfam" id="PF00702">
    <property type="entry name" value="Hydrolase"/>
    <property type="match status" value="1"/>
</dbReference>
<protein>
    <recommendedName>
        <fullName evidence="3">Haloacid dehalogenase, type II</fullName>
    </recommendedName>
</protein>
<dbReference type="SUPFAM" id="SSF56784">
    <property type="entry name" value="HAD-like"/>
    <property type="match status" value="1"/>
</dbReference>
<dbReference type="Gene3D" id="3.40.50.1000">
    <property type="entry name" value="HAD superfamily/HAD-like"/>
    <property type="match status" value="1"/>
</dbReference>
<keyword evidence="1" id="KW-0378">Hydrolase</keyword>
<dbReference type="NCBIfam" id="TIGR01493">
    <property type="entry name" value="HAD-SF-IA-v2"/>
    <property type="match status" value="1"/>
</dbReference>
<reference evidence="2" key="1">
    <citation type="submission" date="2018-05" db="EMBL/GenBank/DDBJ databases">
        <authorList>
            <person name="Lanie J.A."/>
            <person name="Ng W.-L."/>
            <person name="Kazmierczak K.M."/>
            <person name="Andrzejewski T.M."/>
            <person name="Davidsen T.M."/>
            <person name="Wayne K.J."/>
            <person name="Tettelin H."/>
            <person name="Glass J.I."/>
            <person name="Rusch D."/>
            <person name="Podicherti R."/>
            <person name="Tsui H.-C.T."/>
            <person name="Winkler M.E."/>
        </authorList>
    </citation>
    <scope>NUCLEOTIDE SEQUENCE</scope>
</reference>
<proteinExistence type="predicted"/>
<dbReference type="PRINTS" id="PR00413">
    <property type="entry name" value="HADHALOGNASE"/>
</dbReference>
<dbReference type="CDD" id="cd02588">
    <property type="entry name" value="HAD_L2-DEX"/>
    <property type="match status" value="1"/>
</dbReference>
<dbReference type="InterPro" id="IPR036412">
    <property type="entry name" value="HAD-like_sf"/>
</dbReference>
<dbReference type="SFLD" id="SFLDG01129">
    <property type="entry name" value="C1.5:_HAD__Beta-PGM__Phosphata"/>
    <property type="match status" value="1"/>
</dbReference>
<accession>A0A381YDP7</accession>
<dbReference type="PANTHER" id="PTHR43316:SF3">
    <property type="entry name" value="HALOACID DEHALOGENASE, TYPE II (AFU_ORTHOLOGUE AFUA_2G07750)-RELATED"/>
    <property type="match status" value="1"/>
</dbReference>
<dbReference type="InterPro" id="IPR006439">
    <property type="entry name" value="HAD-SF_hydro_IA"/>
</dbReference>
<name>A0A381YDP7_9ZZZZ</name>
<dbReference type="InterPro" id="IPR023214">
    <property type="entry name" value="HAD_sf"/>
</dbReference>
<dbReference type="EMBL" id="UINC01017867">
    <property type="protein sequence ID" value="SVA74547.1"/>
    <property type="molecule type" value="Genomic_DNA"/>
</dbReference>
<organism evidence="2">
    <name type="scientific">marine metagenome</name>
    <dbReference type="NCBI Taxonomy" id="408172"/>
    <lineage>
        <taxon>unclassified sequences</taxon>
        <taxon>metagenomes</taxon>
        <taxon>ecological metagenomes</taxon>
    </lineage>
</organism>
<dbReference type="NCBIfam" id="TIGR01428">
    <property type="entry name" value="HAD_type_II"/>
    <property type="match status" value="1"/>
</dbReference>
<evidence type="ECO:0000313" key="2">
    <source>
        <dbReference type="EMBL" id="SVA74547.1"/>
    </source>
</evidence>
<dbReference type="GO" id="GO:0019120">
    <property type="term" value="F:hydrolase activity, acting on acid halide bonds, in C-halide compounds"/>
    <property type="evidence" value="ECO:0007669"/>
    <property type="project" value="InterPro"/>
</dbReference>
<evidence type="ECO:0000256" key="1">
    <source>
        <dbReference type="ARBA" id="ARBA00022801"/>
    </source>
</evidence>